<proteinExistence type="predicted"/>
<evidence type="ECO:0008006" key="3">
    <source>
        <dbReference type="Google" id="ProtNLM"/>
    </source>
</evidence>
<keyword evidence="2" id="KW-1185">Reference proteome</keyword>
<dbReference type="Proteomes" id="UP000019335">
    <property type="component" value="Unassembled WGS sequence"/>
</dbReference>
<comment type="caution">
    <text evidence="1">The sequence shown here is derived from an EMBL/GenBank/DDBJ whole genome shotgun (WGS) entry which is preliminary data.</text>
</comment>
<reference evidence="1 2" key="1">
    <citation type="journal article" date="2014" name="Mol. Plant">
        <title>Chromosome Scale Genome Assembly and Transcriptome Profiling of Nannochloropsis gaditana in Nitrogen Depletion.</title>
        <authorList>
            <person name="Corteggiani Carpinelli E."/>
            <person name="Telatin A."/>
            <person name="Vitulo N."/>
            <person name="Forcato C."/>
            <person name="D'Angelo M."/>
            <person name="Schiavon R."/>
            <person name="Vezzi A."/>
            <person name="Giacometti G.M."/>
            <person name="Morosinotto T."/>
            <person name="Valle G."/>
        </authorList>
    </citation>
    <scope>NUCLEOTIDE SEQUENCE [LARGE SCALE GENOMIC DNA]</scope>
    <source>
        <strain evidence="1 2">B-31</strain>
    </source>
</reference>
<sequence length="344" mass="38090">MLPTAWRSCRTQRQGQGRMRLKFPLLQLLLLGAPGLSSLVLGIDKHPINPLTSSLFISSTVHNGRSTARDLRLFSTATRSSLSVASIKLKVCQLAALTDRGKLQDPLVSDEGLYAAERETMVSLLELLIAKGRERKQAMSPVLLEGEWELVYSTKQLFRSSPFFQAIERAYADPTKSELFFKLHELQTCSWGASQIGRVAQTIDLQAQTLLSSFDTVLFPLTTIPLIGWFKLLPTFGGRVDSLADGLTVSESSQGTALRLEYAVAKTSFKRLAGLKTMPLLGAWLENKQFPTKEAWNLLPWNWSGPGPRCLVEVVYLDEDFRIVREGGGEDGGRSGATLFTRGR</sequence>
<dbReference type="AlphaFoldDB" id="W7T369"/>
<dbReference type="OrthoDB" id="203682at2759"/>
<evidence type="ECO:0000313" key="1">
    <source>
        <dbReference type="EMBL" id="EWM21222.1"/>
    </source>
</evidence>
<name>W7T369_9STRA</name>
<protein>
    <recommendedName>
        <fullName evidence="3">Plastid lipid-associated protein/fibrillin conserved domain-containing protein</fullName>
    </recommendedName>
</protein>
<organism evidence="1 2">
    <name type="scientific">Nannochloropsis gaditana</name>
    <dbReference type="NCBI Taxonomy" id="72520"/>
    <lineage>
        <taxon>Eukaryota</taxon>
        <taxon>Sar</taxon>
        <taxon>Stramenopiles</taxon>
        <taxon>Ochrophyta</taxon>
        <taxon>Eustigmatophyceae</taxon>
        <taxon>Eustigmatales</taxon>
        <taxon>Monodopsidaceae</taxon>
        <taxon>Nannochloropsis</taxon>
    </lineage>
</organism>
<gene>
    <name evidence="1" type="ORF">Naga_100521g3</name>
</gene>
<evidence type="ECO:0000313" key="2">
    <source>
        <dbReference type="Proteomes" id="UP000019335"/>
    </source>
</evidence>
<dbReference type="EMBL" id="AZIL01002587">
    <property type="protein sequence ID" value="EWM21222.1"/>
    <property type="molecule type" value="Genomic_DNA"/>
</dbReference>
<accession>W7T369</accession>